<evidence type="ECO:0000313" key="4">
    <source>
        <dbReference type="EMBL" id="CAE0716542.1"/>
    </source>
</evidence>
<keyword evidence="2" id="KW-0732">Signal</keyword>
<organism evidence="4">
    <name type="scientific">Pseudo-nitzschia australis</name>
    <dbReference type="NCBI Taxonomy" id="44445"/>
    <lineage>
        <taxon>Eukaryota</taxon>
        <taxon>Sar</taxon>
        <taxon>Stramenopiles</taxon>
        <taxon>Ochrophyta</taxon>
        <taxon>Bacillariophyta</taxon>
        <taxon>Bacillariophyceae</taxon>
        <taxon>Bacillariophycidae</taxon>
        <taxon>Bacillariales</taxon>
        <taxon>Bacillariaceae</taxon>
        <taxon>Pseudo-nitzschia</taxon>
    </lineage>
</organism>
<name>A0A6U9YP95_9STRA</name>
<reference evidence="4" key="1">
    <citation type="submission" date="2021-01" db="EMBL/GenBank/DDBJ databases">
        <authorList>
            <person name="Corre E."/>
            <person name="Pelletier E."/>
            <person name="Niang G."/>
            <person name="Scheremetjew M."/>
            <person name="Finn R."/>
            <person name="Kale V."/>
            <person name="Holt S."/>
            <person name="Cochrane G."/>
            <person name="Meng A."/>
            <person name="Brown T."/>
            <person name="Cohen L."/>
        </authorList>
    </citation>
    <scope>NUCLEOTIDE SEQUENCE</scope>
    <source>
        <strain evidence="4">10249 10 AB</strain>
    </source>
</reference>
<feature type="signal peptide" evidence="2">
    <location>
        <begin position="1"/>
        <end position="22"/>
    </location>
</feature>
<proteinExistence type="predicted"/>
<dbReference type="EMBL" id="HBIX01012497">
    <property type="protein sequence ID" value="CAE0716542.1"/>
    <property type="molecule type" value="Transcribed_RNA"/>
</dbReference>
<accession>A0A6U9YP95</accession>
<evidence type="ECO:0000256" key="2">
    <source>
        <dbReference type="SAM" id="SignalP"/>
    </source>
</evidence>
<feature type="chain" id="PRO_5036192527" evidence="2">
    <location>
        <begin position="23"/>
        <end position="306"/>
    </location>
</feature>
<evidence type="ECO:0000313" key="3">
    <source>
        <dbReference type="EMBL" id="CAE0716541.1"/>
    </source>
</evidence>
<feature type="region of interest" description="Disordered" evidence="1">
    <location>
        <begin position="23"/>
        <end position="43"/>
    </location>
</feature>
<evidence type="ECO:0000256" key="1">
    <source>
        <dbReference type="SAM" id="MobiDB-lite"/>
    </source>
</evidence>
<dbReference type="EMBL" id="HBIX01012495">
    <property type="protein sequence ID" value="CAE0716541.1"/>
    <property type="molecule type" value="Transcribed_RNA"/>
</dbReference>
<protein>
    <submittedName>
        <fullName evidence="4">Uncharacterized protein</fullName>
    </submittedName>
</protein>
<dbReference type="AlphaFoldDB" id="A0A6U9YP95"/>
<gene>
    <name evidence="3" type="ORF">PAUS00366_LOCUS9293</name>
    <name evidence="4" type="ORF">PAUS00366_LOCUS9294</name>
</gene>
<sequence length="306" mass="32702">MKSHSPTILFAILSLALHQERAAGFSRPNPPSPRCATRPNDGRIAMSTTTTEEVPDASKDNAVCANNNSRRQWIYQTTVATLATISIATSTSAPAAAEEAPQKMFAPGGTLVDYQVGIRAGNAKASASRRNDNSNVIFGQDYYYKFGTAPAFIPEGDTSFPVKMPFVLSQQRYDGLKKYRDRVQRGIDKVAALEATVGSGDFASIAPADDPEYSIRPMGLLANAFLASENTGTTNELFLARWYINEIYLDIADIKSAQSKEAAETSRANAVLALNSFLGMLNRSITAKVGDPFVLVGSSAGSGGGI</sequence>